<evidence type="ECO:0000313" key="2">
    <source>
        <dbReference type="Proteomes" id="UP000195880"/>
    </source>
</evidence>
<dbReference type="EMBL" id="CP021748">
    <property type="protein sequence ID" value="ARX87874.1"/>
    <property type="molecule type" value="Genomic_DNA"/>
</dbReference>
<proteinExistence type="predicted"/>
<accession>A0A1Z1WN43</accession>
<gene>
    <name evidence="1" type="ORF">SMD44_07356</name>
</gene>
<dbReference type="Proteomes" id="UP000195880">
    <property type="component" value="Chromosome"/>
</dbReference>
<dbReference type="AlphaFoldDB" id="A0A1Z1WN43"/>
<name>A0A1Z1WN43_9ACTN</name>
<dbReference type="RefSeq" id="WP_087886606.1">
    <property type="nucleotide sequence ID" value="NZ_CP021748.1"/>
</dbReference>
<organism evidence="1 2">
    <name type="scientific">Streptomyces alboflavus</name>
    <dbReference type="NCBI Taxonomy" id="67267"/>
    <lineage>
        <taxon>Bacteria</taxon>
        <taxon>Bacillati</taxon>
        <taxon>Actinomycetota</taxon>
        <taxon>Actinomycetes</taxon>
        <taxon>Kitasatosporales</taxon>
        <taxon>Streptomycetaceae</taxon>
        <taxon>Streptomyces</taxon>
    </lineage>
</organism>
<dbReference type="KEGG" id="salf:SMD44_07356"/>
<evidence type="ECO:0000313" key="1">
    <source>
        <dbReference type="EMBL" id="ARX87874.1"/>
    </source>
</evidence>
<keyword evidence="2" id="KW-1185">Reference proteome</keyword>
<sequence>MTTAAVHRYPMFLAEEDWAVFREAVAAAYRRARSQPTRDALDRIDQALTGAAADAEPDGDELRYVIHLEEAAFKRLVDAVDRQLRKRGKDQVQRITSEIRMAYADSTPVGDD</sequence>
<protein>
    <submittedName>
        <fullName evidence="1">Uncharacterized protein</fullName>
    </submittedName>
</protein>
<reference evidence="1 2" key="1">
    <citation type="submission" date="2017-05" db="EMBL/GenBank/DDBJ databases">
        <title>Streptomyces alboflavus Genome sequencing and assembly.</title>
        <authorList>
            <person name="Wang Y."/>
            <person name="Du B."/>
            <person name="Ding Y."/>
            <person name="Liu H."/>
            <person name="Hou Q."/>
            <person name="Liu K."/>
            <person name="Wang C."/>
            <person name="Yao L."/>
        </authorList>
    </citation>
    <scope>NUCLEOTIDE SEQUENCE [LARGE SCALE GENOMIC DNA]</scope>
    <source>
        <strain evidence="1 2">MDJK44</strain>
    </source>
</reference>